<feature type="transmembrane region" description="Helical" evidence="1">
    <location>
        <begin position="12"/>
        <end position="32"/>
    </location>
</feature>
<dbReference type="STRING" id="89059.LAC1533_0041"/>
<reference evidence="4" key="2">
    <citation type="submission" date="2016-11" db="EMBL/GenBank/DDBJ databases">
        <authorList>
            <person name="Jaros S."/>
            <person name="Januszkiewicz K."/>
            <person name="Wedrychowicz H."/>
        </authorList>
    </citation>
    <scope>NUCLEOTIDE SEQUENCE [LARGE SCALE GENOMIC DNA]</scope>
    <source>
        <strain evidence="4">ACA-DC 1533</strain>
    </source>
</reference>
<evidence type="ECO:0000313" key="3">
    <source>
        <dbReference type="EMBL" id="KRN80937.1"/>
    </source>
</evidence>
<dbReference type="Proteomes" id="UP000707535">
    <property type="component" value="Unassembled WGS sequence"/>
</dbReference>
<gene>
    <name evidence="3" type="ORF">IV43_GL000119</name>
    <name evidence="2" type="ORF">K8V00_09040</name>
    <name evidence="4" type="ORF">LAC1533_0041</name>
</gene>
<evidence type="ECO:0000313" key="6">
    <source>
        <dbReference type="Proteomes" id="UP000190935"/>
    </source>
</evidence>
<dbReference type="Proteomes" id="UP000051491">
    <property type="component" value="Unassembled WGS sequence"/>
</dbReference>
<sequence length="80" mass="9136">MKKATGKLSKRANLILWAAIVIVSSIIATAFPNPMVQTISTIIALYALYKTVGVPKSYYRRIERNKKAHEEYKHEQQQES</sequence>
<dbReference type="OrthoDB" id="2327476at2"/>
<dbReference type="PATRIC" id="fig|89059.3.peg.122"/>
<dbReference type="EMBL" id="JQBK01000100">
    <property type="protein sequence ID" value="KRN80937.1"/>
    <property type="molecule type" value="Genomic_DNA"/>
</dbReference>
<evidence type="ECO:0000313" key="5">
    <source>
        <dbReference type="Proteomes" id="UP000051491"/>
    </source>
</evidence>
<dbReference type="GeneID" id="95348150"/>
<evidence type="ECO:0000313" key="4">
    <source>
        <dbReference type="EMBL" id="SFV39461.1"/>
    </source>
</evidence>
<dbReference type="KEGG" id="laca:LAC1533_0041"/>
<dbReference type="Proteomes" id="UP000190935">
    <property type="component" value="Chromosome I"/>
</dbReference>
<dbReference type="EMBL" id="LT630287">
    <property type="protein sequence ID" value="SFV39461.1"/>
    <property type="molecule type" value="Genomic_DNA"/>
</dbReference>
<keyword evidence="1" id="KW-0472">Membrane</keyword>
<keyword evidence="1" id="KW-1133">Transmembrane helix</keyword>
<name>A0A0R2JV76_9LACO</name>
<evidence type="ECO:0000313" key="2">
    <source>
        <dbReference type="EMBL" id="HJE97754.1"/>
    </source>
</evidence>
<organism evidence="3 5">
    <name type="scientific">Ligilactobacillus acidipiscis</name>
    <dbReference type="NCBI Taxonomy" id="89059"/>
    <lineage>
        <taxon>Bacteria</taxon>
        <taxon>Bacillati</taxon>
        <taxon>Bacillota</taxon>
        <taxon>Bacilli</taxon>
        <taxon>Lactobacillales</taxon>
        <taxon>Lactobacillaceae</taxon>
        <taxon>Ligilactobacillus</taxon>
    </lineage>
</organism>
<proteinExistence type="predicted"/>
<evidence type="ECO:0000256" key="1">
    <source>
        <dbReference type="SAM" id="Phobius"/>
    </source>
</evidence>
<accession>A0A0R2JV76</accession>
<reference evidence="3 5" key="1">
    <citation type="journal article" date="2015" name="Genome Announc.">
        <title>Expanding the biotechnology potential of lactobacilli through comparative genomics of 213 strains and associated genera.</title>
        <authorList>
            <person name="Sun Z."/>
            <person name="Harris H.M."/>
            <person name="McCann A."/>
            <person name="Guo C."/>
            <person name="Argimon S."/>
            <person name="Zhang W."/>
            <person name="Yang X."/>
            <person name="Jeffery I.B."/>
            <person name="Cooney J.C."/>
            <person name="Kagawa T.F."/>
            <person name="Liu W."/>
            <person name="Song Y."/>
            <person name="Salvetti E."/>
            <person name="Wrobel A."/>
            <person name="Rasinkangas P."/>
            <person name="Parkhill J."/>
            <person name="Rea M.C."/>
            <person name="O'Sullivan O."/>
            <person name="Ritari J."/>
            <person name="Douillard F.P."/>
            <person name="Paul Ross R."/>
            <person name="Yang R."/>
            <person name="Briner A.E."/>
            <person name="Felis G.E."/>
            <person name="de Vos W.M."/>
            <person name="Barrangou R."/>
            <person name="Klaenhammer T.R."/>
            <person name="Caufield P.W."/>
            <person name="Cui Y."/>
            <person name="Zhang H."/>
            <person name="O'Toole P.W."/>
        </authorList>
    </citation>
    <scope>NUCLEOTIDE SEQUENCE [LARGE SCALE GENOMIC DNA]</scope>
    <source>
        <strain evidence="3 5">DSM 15353</strain>
    </source>
</reference>
<protein>
    <submittedName>
        <fullName evidence="3">Uncharacterized protein</fullName>
    </submittedName>
</protein>
<dbReference type="RefSeq" id="WP_010495571.1">
    <property type="nucleotide sequence ID" value="NZ_CP113926.1"/>
</dbReference>
<reference evidence="2" key="4">
    <citation type="journal article" date="2021" name="PeerJ">
        <title>Extensive microbial diversity within the chicken gut microbiome revealed by metagenomics and culture.</title>
        <authorList>
            <person name="Gilroy R."/>
            <person name="Ravi A."/>
            <person name="Getino M."/>
            <person name="Pursley I."/>
            <person name="Horton D.L."/>
            <person name="Alikhan N.F."/>
            <person name="Baker D."/>
            <person name="Gharbi K."/>
            <person name="Hall N."/>
            <person name="Watson M."/>
            <person name="Adriaenssens E.M."/>
            <person name="Foster-Nyarko E."/>
            <person name="Jarju S."/>
            <person name="Secka A."/>
            <person name="Antonio M."/>
            <person name="Oren A."/>
            <person name="Chaudhuri R.R."/>
            <person name="La Ragione R."/>
            <person name="Hildebrand F."/>
            <person name="Pallen M.J."/>
        </authorList>
    </citation>
    <scope>NUCLEOTIDE SEQUENCE</scope>
    <source>
        <strain evidence="2">CHK174-6876</strain>
    </source>
</reference>
<reference evidence="2" key="5">
    <citation type="submission" date="2021-09" db="EMBL/GenBank/DDBJ databases">
        <authorList>
            <person name="Gilroy R."/>
        </authorList>
    </citation>
    <scope>NUCLEOTIDE SEQUENCE</scope>
    <source>
        <strain evidence="2">CHK174-6876</strain>
    </source>
</reference>
<feature type="transmembrane region" description="Helical" evidence="1">
    <location>
        <begin position="38"/>
        <end position="59"/>
    </location>
</feature>
<keyword evidence="1" id="KW-0812">Transmembrane</keyword>
<dbReference type="EMBL" id="DYXG01000093">
    <property type="protein sequence ID" value="HJE97754.1"/>
    <property type="molecule type" value="Genomic_DNA"/>
</dbReference>
<reference evidence="6" key="3">
    <citation type="submission" date="2016-11" db="EMBL/GenBank/DDBJ databases">
        <authorList>
            <person name="Papadimitriou K."/>
        </authorList>
    </citation>
    <scope>NUCLEOTIDE SEQUENCE [LARGE SCALE GENOMIC DNA]</scope>
    <source>
        <strain evidence="6">ACA-DC 1533</strain>
    </source>
</reference>
<dbReference type="AlphaFoldDB" id="A0A0R2JV76"/>